<proteinExistence type="predicted"/>
<accession>A7GBJ6</accession>
<dbReference type="Pfam" id="PF18476">
    <property type="entry name" value="PIN_8"/>
    <property type="match status" value="1"/>
</dbReference>
<dbReference type="HOGENOM" id="CLU_399397_0_0_9"/>
<evidence type="ECO:0000259" key="1">
    <source>
        <dbReference type="Pfam" id="PF18476"/>
    </source>
</evidence>
<gene>
    <name evidence="2" type="ordered locus">CLI_0884</name>
</gene>
<dbReference type="KEGG" id="cbf:CLI_0884"/>
<feature type="domain" description="PIN like" evidence="1">
    <location>
        <begin position="21"/>
        <end position="253"/>
    </location>
</feature>
<protein>
    <recommendedName>
        <fullName evidence="1">PIN like domain-containing protein</fullName>
    </recommendedName>
</protein>
<evidence type="ECO:0000313" key="2">
    <source>
        <dbReference type="EMBL" id="ABS40128.1"/>
    </source>
</evidence>
<dbReference type="EMBL" id="CP000728">
    <property type="protein sequence ID" value="ABS40128.1"/>
    <property type="molecule type" value="Genomic_DNA"/>
</dbReference>
<dbReference type="AlphaFoldDB" id="A7GBJ6"/>
<dbReference type="RefSeq" id="WP_011987740.1">
    <property type="nucleotide sequence ID" value="NC_009699.1"/>
</dbReference>
<name>A7GBJ6_CLOBL</name>
<organism evidence="2 3">
    <name type="scientific">Clostridium botulinum (strain Langeland / NCTC 10281 / Type F)</name>
    <dbReference type="NCBI Taxonomy" id="441772"/>
    <lineage>
        <taxon>Bacteria</taxon>
        <taxon>Bacillati</taxon>
        <taxon>Bacillota</taxon>
        <taxon>Clostridia</taxon>
        <taxon>Eubacteriales</taxon>
        <taxon>Clostridiaceae</taxon>
        <taxon>Clostridium</taxon>
    </lineage>
</organism>
<sequence length="689" mass="78799">MKDFISAESFKSLYNSNPVYIFDTNIYLDLLRYSKKSSEETLLIYKSLQKNMWVPNQVNEEFQKNVLIVEGQRTTNAKKAVTDSKNAINKCNESIAKQLNIFVKYKFDCSQDIVSKVDTELTALKKSIEDYSKTYVKPKNSGFLDVQDVIDFFNFVYTKNKNNELLPSALFSIYMAGDLRYKYKIPPGYMDDPKNNSGSSKKGTAIFGDLVLWNEIMNFGKDSKQPIVFVTSDVKEDWFLLENDKPIAPRDELIKEFAEYTNGNQICILTSEKFIEYIGEVMLIDNASILAEMQKDHFADIAIRDNKDSIKEKLLDWIDSEDHVSLIPFVSEINKVTDIKNITLIVQDTTVDVREDANYVVNVKSTAEFVGAYYDDNFKRFTLNDHNESFLFSINISFRRMRENKNSTGNIFSDAISDLAIISGEFEKCDIDTVALESQRGTFIKPNDLDYEIYNYMMKKWDKYEEDNSVDRAEAMVYIDASEHFHCSLLEINRAFSLVENQSTKINLSLNEIDVLALKRFIDIGFMISDDICTFDKKPIKLGQSYPIPKSMAPLPPEKGKEVEVNFDFEVERPEGKYVQIKGTTTLPQDTDLMFSLVNTDLNYHANSKVKVSEGNCFISDIFKKGSNPETNALPSGKYKLEIVVPIANVQPDTVKVILGKNGRNLTGQYVSYDSIMGNTVTFLKRFSL</sequence>
<reference evidence="3" key="1">
    <citation type="submission" date="2007-06" db="EMBL/GenBank/DDBJ databases">
        <authorList>
            <person name="Brinkac L.M."/>
            <person name="Daugherty S."/>
            <person name="Dodson R.J."/>
            <person name="Madupu R."/>
            <person name="Brown J.L."/>
            <person name="Bruce D."/>
            <person name="Detter C."/>
            <person name="Munk C."/>
            <person name="Smith L.A."/>
            <person name="Smith T.J."/>
            <person name="White O."/>
            <person name="Brettin T.S."/>
        </authorList>
    </citation>
    <scope>NUCLEOTIDE SEQUENCE [LARGE SCALE GENOMIC DNA]</scope>
    <source>
        <strain evidence="3">Langeland / NCTC 10281 / Type F</strain>
    </source>
</reference>
<dbReference type="InterPro" id="IPR041578">
    <property type="entry name" value="PIN_8"/>
</dbReference>
<dbReference type="Proteomes" id="UP000002410">
    <property type="component" value="Chromosome"/>
</dbReference>
<evidence type="ECO:0000313" key="3">
    <source>
        <dbReference type="Proteomes" id="UP000002410"/>
    </source>
</evidence>